<protein>
    <submittedName>
        <fullName evidence="1">Uncharacterized protein</fullName>
    </submittedName>
</protein>
<sequence length="130" mass="14544">MLEDLLSNRACSSRTWIHHGPKVLSTVYLVWSHSALVFEPSCSIACESLNSQVVCGVGHRAYLLGFFESLHSKVLESSCSRLFALVLVFPLSWGGGRTRHKLCSPNHLKILCALWFVVSFHSILTHHNLI</sequence>
<evidence type="ECO:0000313" key="1">
    <source>
        <dbReference type="EMBL" id="MQM05299.1"/>
    </source>
</evidence>
<evidence type="ECO:0000313" key="2">
    <source>
        <dbReference type="Proteomes" id="UP000652761"/>
    </source>
</evidence>
<dbReference type="EMBL" id="NMUH01003387">
    <property type="protein sequence ID" value="MQM05299.1"/>
    <property type="molecule type" value="Genomic_DNA"/>
</dbReference>
<gene>
    <name evidence="1" type="ORF">Taro_038103</name>
</gene>
<dbReference type="AlphaFoldDB" id="A0A843W7B6"/>
<keyword evidence="2" id="KW-1185">Reference proteome</keyword>
<organism evidence="1 2">
    <name type="scientific">Colocasia esculenta</name>
    <name type="common">Wild taro</name>
    <name type="synonym">Arum esculentum</name>
    <dbReference type="NCBI Taxonomy" id="4460"/>
    <lineage>
        <taxon>Eukaryota</taxon>
        <taxon>Viridiplantae</taxon>
        <taxon>Streptophyta</taxon>
        <taxon>Embryophyta</taxon>
        <taxon>Tracheophyta</taxon>
        <taxon>Spermatophyta</taxon>
        <taxon>Magnoliopsida</taxon>
        <taxon>Liliopsida</taxon>
        <taxon>Araceae</taxon>
        <taxon>Aroideae</taxon>
        <taxon>Colocasieae</taxon>
        <taxon>Colocasia</taxon>
    </lineage>
</organism>
<proteinExistence type="predicted"/>
<accession>A0A843W7B6</accession>
<dbReference type="Proteomes" id="UP000652761">
    <property type="component" value="Unassembled WGS sequence"/>
</dbReference>
<reference evidence="1" key="1">
    <citation type="submission" date="2017-07" db="EMBL/GenBank/DDBJ databases">
        <title>Taro Niue Genome Assembly and Annotation.</title>
        <authorList>
            <person name="Atibalentja N."/>
            <person name="Keating K."/>
            <person name="Fields C.J."/>
        </authorList>
    </citation>
    <scope>NUCLEOTIDE SEQUENCE</scope>
    <source>
        <strain evidence="1">Niue_2</strain>
        <tissue evidence="1">Leaf</tissue>
    </source>
</reference>
<name>A0A843W7B6_COLES</name>
<comment type="caution">
    <text evidence="1">The sequence shown here is derived from an EMBL/GenBank/DDBJ whole genome shotgun (WGS) entry which is preliminary data.</text>
</comment>